<organism evidence="1 2">
    <name type="scientific">Bradyrhizobium denitrificans</name>
    <dbReference type="NCBI Taxonomy" id="2734912"/>
    <lineage>
        <taxon>Bacteria</taxon>
        <taxon>Pseudomonadati</taxon>
        <taxon>Pseudomonadota</taxon>
        <taxon>Alphaproteobacteria</taxon>
        <taxon>Hyphomicrobiales</taxon>
        <taxon>Nitrobacteraceae</taxon>
        <taxon>Bradyrhizobium</taxon>
    </lineage>
</organism>
<keyword evidence="2" id="KW-1185">Reference proteome</keyword>
<name>A0ABS5GAK8_9BRAD</name>
<evidence type="ECO:0008006" key="3">
    <source>
        <dbReference type="Google" id="ProtNLM"/>
    </source>
</evidence>
<evidence type="ECO:0000313" key="2">
    <source>
        <dbReference type="Proteomes" id="UP001314635"/>
    </source>
</evidence>
<accession>A0ABS5GAK8</accession>
<evidence type="ECO:0000313" key="1">
    <source>
        <dbReference type="EMBL" id="MBR1138357.1"/>
    </source>
</evidence>
<proteinExistence type="predicted"/>
<dbReference type="EMBL" id="JAFCLK010000020">
    <property type="protein sequence ID" value="MBR1138357.1"/>
    <property type="molecule type" value="Genomic_DNA"/>
</dbReference>
<protein>
    <recommendedName>
        <fullName evidence="3">RiboL-PSP-HEPN domain-containing protein</fullName>
    </recommendedName>
</protein>
<sequence>MDYKADLDVLKKANAFDHKKQKAFSPDGLTLQPLKIFVKEHDLIGADGNALVDLVQERRNTIHAFKDKPLGDGAELQLAMRGYLVLLRRVNERLPYPDNVYAPREI</sequence>
<dbReference type="RefSeq" id="WP_211400680.1">
    <property type="nucleotide sequence ID" value="NZ_JAFCLK010000020.1"/>
</dbReference>
<reference evidence="2" key="1">
    <citation type="journal article" date="2021" name="ISME J.">
        <title>Evolutionary origin and ecological implication of a unique nif island in free-living Bradyrhizobium lineages.</title>
        <authorList>
            <person name="Tao J."/>
        </authorList>
    </citation>
    <scope>NUCLEOTIDE SEQUENCE [LARGE SCALE GENOMIC DNA]</scope>
    <source>
        <strain evidence="2">SZCCT0094</strain>
    </source>
</reference>
<gene>
    <name evidence="1" type="ORF">JQ619_21540</name>
</gene>
<comment type="caution">
    <text evidence="1">The sequence shown here is derived from an EMBL/GenBank/DDBJ whole genome shotgun (WGS) entry which is preliminary data.</text>
</comment>
<dbReference type="Proteomes" id="UP001314635">
    <property type="component" value="Unassembled WGS sequence"/>
</dbReference>